<dbReference type="Pfam" id="PF03176">
    <property type="entry name" value="MMPL"/>
    <property type="match status" value="2"/>
</dbReference>
<dbReference type="GO" id="GO:0005886">
    <property type="term" value="C:plasma membrane"/>
    <property type="evidence" value="ECO:0007669"/>
    <property type="project" value="UniProtKB-SubCell"/>
</dbReference>
<feature type="transmembrane region" description="Helical" evidence="6">
    <location>
        <begin position="622"/>
        <end position="640"/>
    </location>
</feature>
<keyword evidence="2" id="KW-1003">Cell membrane</keyword>
<gene>
    <name evidence="8" type="ORF">MNBD_GAMMA16-2073</name>
</gene>
<keyword evidence="5 6" id="KW-0472">Membrane</keyword>
<feature type="transmembrane region" description="Helical" evidence="6">
    <location>
        <begin position="235"/>
        <end position="252"/>
    </location>
</feature>
<evidence type="ECO:0000256" key="3">
    <source>
        <dbReference type="ARBA" id="ARBA00022692"/>
    </source>
</evidence>
<feature type="transmembrane region" description="Helical" evidence="6">
    <location>
        <begin position="407"/>
        <end position="433"/>
    </location>
</feature>
<dbReference type="EMBL" id="UOFO01000110">
    <property type="protein sequence ID" value="VAW87090.1"/>
    <property type="molecule type" value="Genomic_DNA"/>
</dbReference>
<dbReference type="AlphaFoldDB" id="A0A3B0ZDM6"/>
<organism evidence="8">
    <name type="scientific">hydrothermal vent metagenome</name>
    <dbReference type="NCBI Taxonomy" id="652676"/>
    <lineage>
        <taxon>unclassified sequences</taxon>
        <taxon>metagenomes</taxon>
        <taxon>ecological metagenomes</taxon>
    </lineage>
</organism>
<feature type="transmembrane region" description="Helical" evidence="6">
    <location>
        <begin position="332"/>
        <end position="353"/>
    </location>
</feature>
<keyword evidence="4 6" id="KW-1133">Transmembrane helix</keyword>
<evidence type="ECO:0000256" key="6">
    <source>
        <dbReference type="SAM" id="Phobius"/>
    </source>
</evidence>
<dbReference type="SUPFAM" id="SSF82866">
    <property type="entry name" value="Multidrug efflux transporter AcrB transmembrane domain"/>
    <property type="match status" value="2"/>
</dbReference>
<proteinExistence type="predicted"/>
<feature type="transmembrane region" description="Helical" evidence="6">
    <location>
        <begin position="291"/>
        <end position="311"/>
    </location>
</feature>
<comment type="subcellular location">
    <subcellularLocation>
        <location evidence="1">Cell membrane</location>
        <topology evidence="1">Multi-pass membrane protein</topology>
    </subcellularLocation>
</comment>
<dbReference type="Gene3D" id="1.20.1640.10">
    <property type="entry name" value="Multidrug efflux transporter AcrB transmembrane domain"/>
    <property type="match status" value="2"/>
</dbReference>
<dbReference type="PROSITE" id="PS50156">
    <property type="entry name" value="SSD"/>
    <property type="match status" value="1"/>
</dbReference>
<reference evidence="8" key="1">
    <citation type="submission" date="2018-06" db="EMBL/GenBank/DDBJ databases">
        <authorList>
            <person name="Zhirakovskaya E."/>
        </authorList>
    </citation>
    <scope>NUCLEOTIDE SEQUENCE</scope>
</reference>
<evidence type="ECO:0000313" key="8">
    <source>
        <dbReference type="EMBL" id="VAW87090.1"/>
    </source>
</evidence>
<feature type="domain" description="SSD" evidence="7">
    <location>
        <begin position="259"/>
        <end position="386"/>
    </location>
</feature>
<dbReference type="InterPro" id="IPR000731">
    <property type="entry name" value="SSD"/>
</dbReference>
<dbReference type="InterPro" id="IPR004869">
    <property type="entry name" value="MMPL_dom"/>
</dbReference>
<evidence type="ECO:0000256" key="2">
    <source>
        <dbReference type="ARBA" id="ARBA00022475"/>
    </source>
</evidence>
<feature type="transmembrane region" description="Helical" evidence="6">
    <location>
        <begin position="749"/>
        <end position="773"/>
    </location>
</feature>
<dbReference type="PANTHER" id="PTHR33406:SF10">
    <property type="entry name" value="SSD DOMAIN-CONTAINING PROTEIN"/>
    <property type="match status" value="1"/>
</dbReference>
<feature type="transmembrane region" description="Helical" evidence="6">
    <location>
        <begin position="673"/>
        <end position="692"/>
    </location>
</feature>
<evidence type="ECO:0000256" key="4">
    <source>
        <dbReference type="ARBA" id="ARBA00022989"/>
    </source>
</evidence>
<feature type="transmembrane region" description="Helical" evidence="6">
    <location>
        <begin position="259"/>
        <end position="285"/>
    </location>
</feature>
<accession>A0A3B0ZDM6</accession>
<keyword evidence="3 6" id="KW-0812">Transmembrane</keyword>
<dbReference type="InterPro" id="IPR050545">
    <property type="entry name" value="Mycobact_MmpL"/>
</dbReference>
<protein>
    <submittedName>
        <fullName evidence="8">Exporter protein, RND family</fullName>
    </submittedName>
</protein>
<feature type="transmembrane region" description="Helical" evidence="6">
    <location>
        <begin position="18"/>
        <end position="35"/>
    </location>
</feature>
<evidence type="ECO:0000256" key="5">
    <source>
        <dbReference type="ARBA" id="ARBA00023136"/>
    </source>
</evidence>
<name>A0A3B0ZDM6_9ZZZZ</name>
<evidence type="ECO:0000259" key="7">
    <source>
        <dbReference type="PROSITE" id="PS50156"/>
    </source>
</evidence>
<feature type="transmembrane region" description="Helical" evidence="6">
    <location>
        <begin position="365"/>
        <end position="387"/>
    </location>
</feature>
<feature type="transmembrane region" description="Helical" evidence="6">
    <location>
        <begin position="647"/>
        <end position="667"/>
    </location>
</feature>
<dbReference type="PANTHER" id="PTHR33406">
    <property type="entry name" value="MEMBRANE PROTEIN MJ1562-RELATED"/>
    <property type="match status" value="1"/>
</dbReference>
<feature type="transmembrane region" description="Helical" evidence="6">
    <location>
        <begin position="712"/>
        <end position="737"/>
    </location>
</feature>
<sequence>MSNVTLFLEKILFKHRRWVILLFVAFTALMLYFSSQLRVDAGFTKLLPMQHEYMQTFSKHQQEFGGANRILIALMTKEGDIFNKPFFDRLAAITDEVFFIPGVDRTRVTSLFTPNVRFTEVVEDGIAGGNVIPANFEPTEEGLAKVRQNIIKAGIVGRLVANDFSGALISVQLQEFHPKTGEPLNYIQVADLLEERIRGQYKNEDPQSEFILEVDIHIIGFAKAVGEIASGATRVILFFALTFAITALLIFANTRSVRLTVALLACAFAAVIWQLGLLTALGYGIDPMSMLIPFLVFAIAVSHGVQMVSNHNHEVFHGANANTAARTCFKRLLVPGSIALASDTIGFITIYFIEIRVIQEMAITASIGVAVIILINLLLLPVLLSYIKPGKGHREKLKLRAEKMKGVWRVVAKAATIKPASAIIFVSLMLLAAGTWKAADIKIGDLHRGVPELRAESHYNIDSEVISNKFSIGVDILTVIVETTAEGCVNYEIMNAIDHFQWTMRNVEGVQSVIAMPGIVRVVNSGWNEGSLKWRVLPRNESSLAQSAAYIPTSSGLLNGDCSVMPVMIFSTDHKATTITKIISAIKDYRDKYNRDNLKFMLATGNVGVMAATNEEIDNAQFPILLYLFSIIGALCILTFRSIATTLCIMLPLGLVSLLAYALMAMLDIGLKVATLPVVALGVGVGVDYGIYIYSRLQDVLKTEKSLYEAYWIVLCQTGSGVFFTAITLALGVATWIFSPLQFQADMGILLTFMFLVNMLGAIFLLPALACWFDKLRPRKQGKNING</sequence>
<evidence type="ECO:0000256" key="1">
    <source>
        <dbReference type="ARBA" id="ARBA00004651"/>
    </source>
</evidence>